<name>A0A1B6MAX7_9HEMI</name>
<accession>A0A1B6MAX7</accession>
<evidence type="ECO:0000256" key="1">
    <source>
        <dbReference type="PROSITE-ProRule" id="PRU00206"/>
    </source>
</evidence>
<dbReference type="PROSITE" id="PS50050">
    <property type="entry name" value="TNFR_NGFR_2"/>
    <property type="match status" value="1"/>
</dbReference>
<reference evidence="5" key="1">
    <citation type="submission" date="2015-11" db="EMBL/GenBank/DDBJ databases">
        <title>De novo transcriptome assembly of four potential Pierce s Disease insect vectors from Arizona vineyards.</title>
        <authorList>
            <person name="Tassone E.E."/>
        </authorList>
    </citation>
    <scope>NUCLEOTIDE SEQUENCE</scope>
</reference>
<evidence type="ECO:0000256" key="2">
    <source>
        <dbReference type="SAM" id="Phobius"/>
    </source>
</evidence>
<evidence type="ECO:0000256" key="3">
    <source>
        <dbReference type="SAM" id="SignalP"/>
    </source>
</evidence>
<feature type="domain" description="TNFR-Cys" evidence="4">
    <location>
        <begin position="24"/>
        <end position="65"/>
    </location>
</feature>
<feature type="signal peptide" evidence="3">
    <location>
        <begin position="1"/>
        <end position="22"/>
    </location>
</feature>
<proteinExistence type="predicted"/>
<feature type="chain" id="PRO_5008588113" description="TNFR-Cys domain-containing protein" evidence="3">
    <location>
        <begin position="23"/>
        <end position="513"/>
    </location>
</feature>
<evidence type="ECO:0000259" key="4">
    <source>
        <dbReference type="PROSITE" id="PS50050"/>
    </source>
</evidence>
<dbReference type="InterPro" id="IPR001368">
    <property type="entry name" value="TNFR/NGFR_Cys_rich_reg"/>
</dbReference>
<keyword evidence="2" id="KW-1133">Transmembrane helix</keyword>
<evidence type="ECO:0000313" key="6">
    <source>
        <dbReference type="EMBL" id="JAT36046.1"/>
    </source>
</evidence>
<evidence type="ECO:0000313" key="5">
    <source>
        <dbReference type="EMBL" id="JAT33091.1"/>
    </source>
</evidence>
<dbReference type="Pfam" id="PF00020">
    <property type="entry name" value="TNFR_c6"/>
    <property type="match status" value="1"/>
</dbReference>
<dbReference type="Gene3D" id="2.10.50.10">
    <property type="entry name" value="Tumor Necrosis Factor Receptor, subunit A, domain 2"/>
    <property type="match status" value="1"/>
</dbReference>
<sequence length="513" mass="58506">MGIKTTKVRLLAAVCLLPLCAASLCPSGLQYWSTESESCVNCSRCDSAAKQVVIRPCQVHVDTVCGPLSDLNIDWSWLKPKDDKHKHVGKHHEKHPLEIEDIAEKKHHKKGHKHHFFLDDDVERIPVHHSDEVDIFPPVAHKGHKHHKHYLPKLIDEGGLDSDKKSAKKHHIFSKSLLDEDFDPLVGHDRMHKLPPPPPLKSTDDLEKEWKEWLILSKNRLQHRKDDLLKNLHRESPYSEKHHSSHKLNHPSPNSFDDFDREIFHHSAHHKDHQKKHYSPLDLEIFDKLINHEHQKHEERMSLSHLLGPESRHTDLLDMMKSEEHKHEKMREHNGNDLGFPMDSFDFQSAVPTHRLFLGEPSTISEMMDQDLAEDSEDERLPEDTNADVVAVPFTAAERLVWDWQAVALSSAVAACLLFFAVVAGYSILHVRQWRRLKTNFDADVEELSAKVGLMSHSSSGSSGGSAVGSSAAEAANTNLYLEKLLENKKTSSNIYTQKRPQSYMVTKVDSSS</sequence>
<feature type="transmembrane region" description="Helical" evidence="2">
    <location>
        <begin position="404"/>
        <end position="429"/>
    </location>
</feature>
<dbReference type="PROSITE" id="PS00652">
    <property type="entry name" value="TNFR_NGFR_1"/>
    <property type="match status" value="1"/>
</dbReference>
<dbReference type="EMBL" id="GEBQ01006886">
    <property type="protein sequence ID" value="JAT33091.1"/>
    <property type="molecule type" value="Transcribed_RNA"/>
</dbReference>
<gene>
    <name evidence="6" type="ORF">g.20789</name>
    <name evidence="5" type="ORF">g.20790</name>
</gene>
<dbReference type="AlphaFoldDB" id="A0A1B6MAX7"/>
<dbReference type="SMART" id="SM00208">
    <property type="entry name" value="TNFR"/>
    <property type="match status" value="1"/>
</dbReference>
<protein>
    <recommendedName>
        <fullName evidence="4">TNFR-Cys domain-containing protein</fullName>
    </recommendedName>
</protein>
<comment type="caution">
    <text evidence="1">Lacks conserved residue(s) required for the propagation of feature annotation.</text>
</comment>
<keyword evidence="2" id="KW-0812">Transmembrane</keyword>
<dbReference type="EMBL" id="GEBQ01003931">
    <property type="protein sequence ID" value="JAT36046.1"/>
    <property type="molecule type" value="Transcribed_RNA"/>
</dbReference>
<keyword evidence="3" id="KW-0732">Signal</keyword>
<feature type="repeat" description="TNFR-Cys" evidence="1">
    <location>
        <begin position="24"/>
        <end position="65"/>
    </location>
</feature>
<organism evidence="5">
    <name type="scientific">Graphocephala atropunctata</name>
    <dbReference type="NCBI Taxonomy" id="36148"/>
    <lineage>
        <taxon>Eukaryota</taxon>
        <taxon>Metazoa</taxon>
        <taxon>Ecdysozoa</taxon>
        <taxon>Arthropoda</taxon>
        <taxon>Hexapoda</taxon>
        <taxon>Insecta</taxon>
        <taxon>Pterygota</taxon>
        <taxon>Neoptera</taxon>
        <taxon>Paraneoptera</taxon>
        <taxon>Hemiptera</taxon>
        <taxon>Auchenorrhyncha</taxon>
        <taxon>Membracoidea</taxon>
        <taxon>Cicadellidae</taxon>
        <taxon>Cicadellinae</taxon>
        <taxon>Cicadellini</taxon>
        <taxon>Graphocephala</taxon>
    </lineage>
</organism>
<keyword evidence="2" id="KW-0472">Membrane</keyword>